<dbReference type="EMBL" id="AP004073">
    <property type="protein sequence ID" value="BAD88012.1"/>
    <property type="molecule type" value="Genomic_DNA"/>
</dbReference>
<feature type="compositionally biased region" description="Gly residues" evidence="1">
    <location>
        <begin position="1"/>
        <end position="10"/>
    </location>
</feature>
<organism evidence="2">
    <name type="scientific">Oryza sativa subsp. japonica</name>
    <name type="common">Rice</name>
    <dbReference type="NCBI Taxonomy" id="39947"/>
    <lineage>
        <taxon>Eukaryota</taxon>
        <taxon>Viridiplantae</taxon>
        <taxon>Streptophyta</taxon>
        <taxon>Embryophyta</taxon>
        <taxon>Tracheophyta</taxon>
        <taxon>Spermatophyta</taxon>
        <taxon>Magnoliopsida</taxon>
        <taxon>Liliopsida</taxon>
        <taxon>Poales</taxon>
        <taxon>Poaceae</taxon>
        <taxon>BOP clade</taxon>
        <taxon>Oryzoideae</taxon>
        <taxon>Oryzeae</taxon>
        <taxon>Oryzinae</taxon>
        <taxon>Oryza</taxon>
        <taxon>Oryza sativa</taxon>
    </lineage>
</organism>
<evidence type="ECO:0000313" key="2">
    <source>
        <dbReference type="EMBL" id="BAD88012.1"/>
    </source>
</evidence>
<feature type="region of interest" description="Disordered" evidence="1">
    <location>
        <begin position="1"/>
        <end position="70"/>
    </location>
</feature>
<proteinExistence type="predicted"/>
<name>Q5JKJ7_ORYSJ</name>
<dbReference type="AlphaFoldDB" id="Q5JKJ7"/>
<dbReference type="Proteomes" id="UP000817658">
    <property type="component" value="Chromosome 1"/>
</dbReference>
<evidence type="ECO:0000256" key="1">
    <source>
        <dbReference type="SAM" id="MobiDB-lite"/>
    </source>
</evidence>
<sequence>MASAGGGFGGATLRKERLAATRGRLPRRRWWSMGATAAGLLPPGSDGGNGQRWEQTVGAAGSHDADAWPA</sequence>
<reference evidence="2" key="1">
    <citation type="journal article" date="2002" name="Nature">
        <title>The genome sequence and structure of rice chromosome 1.</title>
        <authorList>
            <person name="Sasaki T."/>
            <person name="Matsumoto T."/>
            <person name="Yamamoto K."/>
            <person name="Sakata K."/>
            <person name="Baba T."/>
            <person name="Katayose Y."/>
            <person name="Wu J."/>
            <person name="Niimura Y."/>
            <person name="Cheng Z."/>
            <person name="Nagamura Y."/>
            <person name="Antonio B.A."/>
            <person name="Kanamori H."/>
            <person name="Hosokawa S."/>
            <person name="Masukawa M."/>
            <person name="Arikawa K."/>
            <person name="Chiden Y."/>
            <person name="Hayashi M."/>
            <person name="Okamoto M."/>
            <person name="Ando T."/>
            <person name="Aoki H."/>
            <person name="Arita K."/>
            <person name="Hamada M."/>
            <person name="Harada C."/>
            <person name="Hijishita S."/>
            <person name="Honda M."/>
            <person name="Ichikawa Y."/>
            <person name="Idonuma A."/>
            <person name="Iijima M."/>
            <person name="Ikeda M."/>
            <person name="Ikeno M."/>
            <person name="Itoh S."/>
            <person name="Itoh T."/>
            <person name="Itoh Y."/>
            <person name="Itoh Y."/>
            <person name="Iwabuchi A."/>
            <person name="Kamiya K."/>
            <person name="Karasawa W."/>
            <person name="Katagiri S."/>
            <person name="Kikuta A."/>
            <person name="Kobayashi N."/>
            <person name="Kono I."/>
            <person name="Machita K."/>
            <person name="Maehara T."/>
            <person name="Mizuno H."/>
            <person name="Mizubayashi T."/>
            <person name="Mukai Y."/>
            <person name="Nagasaki H."/>
            <person name="Nakashima M."/>
            <person name="Nakama Y."/>
            <person name="Nakamichi Y."/>
            <person name="Nakamura M."/>
            <person name="Namiki N."/>
            <person name="Negishi M."/>
            <person name="Ohta I."/>
            <person name="Ono N."/>
            <person name="Saji S."/>
            <person name="Sakai K."/>
            <person name="Shibata M."/>
            <person name="Shimokawa T."/>
            <person name="Shomura A."/>
            <person name="Song J."/>
            <person name="Takazaki Y."/>
            <person name="Terasawa K."/>
            <person name="Tsuji K."/>
            <person name="Waki K."/>
            <person name="Yamagata H."/>
            <person name="Yamane H."/>
            <person name="Yoshiki S."/>
            <person name="Yoshihara R."/>
            <person name="Yukawa K."/>
            <person name="Zhong H."/>
            <person name="Iwama H."/>
            <person name="Endo T."/>
            <person name="Ito H."/>
            <person name="Hahn J.H."/>
            <person name="Kim H.I."/>
            <person name="Eun M.Y."/>
            <person name="Yano M."/>
            <person name="Jiang J."/>
            <person name="Gojobori T."/>
        </authorList>
    </citation>
    <scope>NUCLEOTIDE SEQUENCE [LARGE SCALE GENOMIC DNA]</scope>
</reference>
<protein>
    <submittedName>
        <fullName evidence="2">Uncharacterized protein</fullName>
    </submittedName>
</protein>
<gene>
    <name evidence="2" type="primary">P0614D08.16</name>
</gene>
<accession>Q5JKJ7</accession>